<evidence type="ECO:0000313" key="2">
    <source>
        <dbReference type="Proteomes" id="UP000267128"/>
    </source>
</evidence>
<dbReference type="EMBL" id="RJSE01000006">
    <property type="protein sequence ID" value="RNL63655.1"/>
    <property type="molecule type" value="Genomic_DNA"/>
</dbReference>
<dbReference type="Proteomes" id="UP000267128">
    <property type="component" value="Unassembled WGS sequence"/>
</dbReference>
<protein>
    <submittedName>
        <fullName evidence="1">Uncharacterized protein</fullName>
    </submittedName>
</protein>
<reference evidence="1 2" key="1">
    <citation type="submission" date="2018-11" db="EMBL/GenBank/DDBJ databases">
        <authorList>
            <person name="Li F."/>
        </authorList>
    </citation>
    <scope>NUCLEOTIDE SEQUENCE [LARGE SCALE GENOMIC DNA]</scope>
    <source>
        <strain evidence="1 2">Gsoil 097</strain>
    </source>
</reference>
<organism evidence="1 2">
    <name type="scientific">Nocardioides marmoriginsengisoli</name>
    <dbReference type="NCBI Taxonomy" id="661483"/>
    <lineage>
        <taxon>Bacteria</taxon>
        <taxon>Bacillati</taxon>
        <taxon>Actinomycetota</taxon>
        <taxon>Actinomycetes</taxon>
        <taxon>Propionibacteriales</taxon>
        <taxon>Nocardioidaceae</taxon>
        <taxon>Nocardioides</taxon>
    </lineage>
</organism>
<accession>A0A3N0CJN4</accession>
<comment type="caution">
    <text evidence="1">The sequence shown here is derived from an EMBL/GenBank/DDBJ whole genome shotgun (WGS) entry which is preliminary data.</text>
</comment>
<dbReference type="RefSeq" id="WP_123227041.1">
    <property type="nucleotide sequence ID" value="NZ_RJSE01000006.1"/>
</dbReference>
<gene>
    <name evidence="1" type="ORF">EFK50_07890</name>
</gene>
<keyword evidence="2" id="KW-1185">Reference proteome</keyword>
<proteinExistence type="predicted"/>
<dbReference type="AlphaFoldDB" id="A0A3N0CJN4"/>
<sequence>MSEQIVSGGTWASTIGTWGGLKWSSTADGGSEDAFWQMDLPPTFTHPSLRMGKVVEIKVGPSNVWKGMLNEPKVSEDGWEFSAIGLADEFYSAHLCLDSGGDTTSTPDVAVDQAITDGFAGSRPASLSAVPFSGSDDTDKLNYVGDLLDVWATSVSKRWRVDPYGQVIAVADPTTPTWYLAPGATQIGLADDDYASDLYLRYKSGSASYATVHVNDSAATATRRRAVPVDVTSLGVTTSGNVTNIGNGMLAKGKARYAWTNAVNPARLQLTTPGGTPACLSFVKAGDMVRSFSVINEQGIVLPYVDWIIGKAEYEAGSDTIQLAPTELAARNLGDVLSLAVS</sequence>
<evidence type="ECO:0000313" key="1">
    <source>
        <dbReference type="EMBL" id="RNL63655.1"/>
    </source>
</evidence>
<dbReference type="OrthoDB" id="3833519at2"/>
<name>A0A3N0CJN4_9ACTN</name>